<dbReference type="InterPro" id="IPR031157">
    <property type="entry name" value="G_TR_CS"/>
</dbReference>
<dbReference type="PROSITE" id="PS51722">
    <property type="entry name" value="G_TR_2"/>
    <property type="match status" value="1"/>
</dbReference>
<dbReference type="PANTHER" id="PTHR23115">
    <property type="entry name" value="TRANSLATION FACTOR"/>
    <property type="match status" value="1"/>
</dbReference>
<comment type="similarity">
    <text evidence="3">In the C-terminal section; belongs to the APS kinase family.</text>
</comment>
<dbReference type="AlphaFoldDB" id="A0A840EY91"/>
<dbReference type="HAMAP" id="MF_00065">
    <property type="entry name" value="Adenylyl_sulf_kinase"/>
    <property type="match status" value="1"/>
</dbReference>
<dbReference type="CDD" id="cd04166">
    <property type="entry name" value="CysN_ATPS"/>
    <property type="match status" value="1"/>
</dbReference>
<dbReference type="NCBIfam" id="TIGR00455">
    <property type="entry name" value="apsK"/>
    <property type="match status" value="1"/>
</dbReference>
<dbReference type="InterPro" id="IPR002891">
    <property type="entry name" value="APS"/>
</dbReference>
<comment type="subunit">
    <text evidence="12">Heterodimer composed of CysD, the smaller subunit, and CysN.</text>
</comment>
<feature type="domain" description="Tr-type G" evidence="14">
    <location>
        <begin position="12"/>
        <end position="225"/>
    </location>
</feature>
<evidence type="ECO:0000256" key="12">
    <source>
        <dbReference type="HAMAP-Rule" id="MF_00062"/>
    </source>
</evidence>
<comment type="similarity">
    <text evidence="13">Belongs to the APS kinase family.</text>
</comment>
<dbReference type="InterPro" id="IPR009000">
    <property type="entry name" value="Transl_B-barrel_sf"/>
</dbReference>
<dbReference type="CDD" id="cd04095">
    <property type="entry name" value="CysN_NoDQ_III"/>
    <property type="match status" value="1"/>
</dbReference>
<evidence type="ECO:0000256" key="4">
    <source>
        <dbReference type="ARBA" id="ARBA00007237"/>
    </source>
</evidence>
<keyword evidence="13" id="KW-0597">Phosphoprotein</keyword>
<dbReference type="NCBIfam" id="NF004035">
    <property type="entry name" value="PRK05506.1"/>
    <property type="match status" value="1"/>
</dbReference>
<comment type="catalytic activity">
    <reaction evidence="1 13">
        <text>adenosine 5'-phosphosulfate + ATP = 3'-phosphoadenylyl sulfate + ADP + H(+)</text>
        <dbReference type="Rhea" id="RHEA:24152"/>
        <dbReference type="ChEBI" id="CHEBI:15378"/>
        <dbReference type="ChEBI" id="CHEBI:30616"/>
        <dbReference type="ChEBI" id="CHEBI:58243"/>
        <dbReference type="ChEBI" id="CHEBI:58339"/>
        <dbReference type="ChEBI" id="CHEBI:456216"/>
        <dbReference type="EC" id="2.7.1.25"/>
    </reaction>
</comment>
<dbReference type="InterPro" id="IPR041757">
    <property type="entry name" value="CysN_GTP-bd"/>
</dbReference>
<gene>
    <name evidence="13" type="primary">cysC</name>
    <name evidence="12" type="synonym">cysN</name>
    <name evidence="15" type="ORF">BKA16_001805</name>
</gene>
<keyword evidence="16" id="KW-1185">Reference proteome</keyword>
<dbReference type="GO" id="GO:0004781">
    <property type="term" value="F:sulfate adenylyltransferase (ATP) activity"/>
    <property type="evidence" value="ECO:0007669"/>
    <property type="project" value="UniProtKB-UniRule"/>
</dbReference>
<keyword evidence="13" id="KW-0418">Kinase</keyword>
<comment type="pathway">
    <text evidence="13">Sulfur metabolism; hydrogen sulfide biosynthesis; sulfite from sulfate: step 2/3.</text>
</comment>
<keyword evidence="8 12" id="KW-0067">ATP-binding</keyword>
<evidence type="ECO:0000313" key="15">
    <source>
        <dbReference type="EMBL" id="MBB4135253.1"/>
    </source>
</evidence>
<dbReference type="EMBL" id="JACIFP010000001">
    <property type="protein sequence ID" value="MBB4135253.1"/>
    <property type="molecule type" value="Genomic_DNA"/>
</dbReference>
<dbReference type="NCBIfam" id="TIGR02034">
    <property type="entry name" value="CysN"/>
    <property type="match status" value="1"/>
</dbReference>
<feature type="binding site" evidence="12">
    <location>
        <begin position="21"/>
        <end position="28"/>
    </location>
    <ligand>
        <name>GTP</name>
        <dbReference type="ChEBI" id="CHEBI:37565"/>
    </ligand>
</feature>
<dbReference type="InterPro" id="IPR000795">
    <property type="entry name" value="T_Tr_GTP-bd_dom"/>
</dbReference>
<evidence type="ECO:0000313" key="16">
    <source>
        <dbReference type="Proteomes" id="UP000551501"/>
    </source>
</evidence>
<evidence type="ECO:0000256" key="2">
    <source>
        <dbReference type="ARBA" id="ARBA00002357"/>
    </source>
</evidence>
<evidence type="ECO:0000256" key="8">
    <source>
        <dbReference type="ARBA" id="ARBA00022840"/>
    </source>
</evidence>
<evidence type="ECO:0000256" key="1">
    <source>
        <dbReference type="ARBA" id="ARBA00001823"/>
    </source>
</evidence>
<dbReference type="Pfam" id="PF00009">
    <property type="entry name" value="GTP_EFTU"/>
    <property type="match status" value="1"/>
</dbReference>
<dbReference type="Gene3D" id="3.40.50.300">
    <property type="entry name" value="P-loop containing nucleotide triphosphate hydrolases"/>
    <property type="match status" value="2"/>
</dbReference>
<evidence type="ECO:0000259" key="14">
    <source>
        <dbReference type="PROSITE" id="PS51722"/>
    </source>
</evidence>
<dbReference type="RefSeq" id="WP_183370318.1">
    <property type="nucleotide sequence ID" value="NZ_BAABHL010000127.1"/>
</dbReference>
<dbReference type="PRINTS" id="PR00315">
    <property type="entry name" value="ELONGATNFCT"/>
</dbReference>
<dbReference type="PROSITE" id="PS00301">
    <property type="entry name" value="G_TR_1"/>
    <property type="match status" value="1"/>
</dbReference>
<dbReference type="SUPFAM" id="SSF50465">
    <property type="entry name" value="EF-Tu/eEF-1alpha/eIF2-gamma C-terminal domain"/>
    <property type="match status" value="1"/>
</dbReference>
<comment type="similarity">
    <text evidence="4">In the N-terminal section; belongs to the TRAFAC class translation factor GTPase superfamily. Classic translation factor GTPase family. CysN/NodQ subfamily.</text>
</comment>
<dbReference type="EC" id="2.7.1.25" evidence="13"/>
<proteinExistence type="inferred from homology"/>
<comment type="caution">
    <text evidence="15">The sequence shown here is derived from an EMBL/GenBank/DDBJ whole genome shotgun (WGS) entry which is preliminary data.</text>
</comment>
<keyword evidence="9 12" id="KW-0342">GTP-binding</keyword>
<comment type="catalytic activity">
    <reaction evidence="11 12">
        <text>sulfate + ATP + H(+) = adenosine 5'-phosphosulfate + diphosphate</text>
        <dbReference type="Rhea" id="RHEA:18133"/>
        <dbReference type="ChEBI" id="CHEBI:15378"/>
        <dbReference type="ChEBI" id="CHEBI:16189"/>
        <dbReference type="ChEBI" id="CHEBI:30616"/>
        <dbReference type="ChEBI" id="CHEBI:33019"/>
        <dbReference type="ChEBI" id="CHEBI:58243"/>
        <dbReference type="EC" id="2.7.7.4"/>
    </reaction>
</comment>
<dbReference type="InterPro" id="IPR050100">
    <property type="entry name" value="TRAFAC_GTPase_members"/>
</dbReference>
<dbReference type="CDD" id="cd03695">
    <property type="entry name" value="CysN_NodQ_II"/>
    <property type="match status" value="1"/>
</dbReference>
<dbReference type="InterPro" id="IPR054696">
    <property type="entry name" value="GTP-eEF1A_C"/>
</dbReference>
<keyword evidence="10" id="KW-0511">Multifunctional enzyme</keyword>
<accession>A0A840EY91</accession>
<dbReference type="SUPFAM" id="SSF52540">
    <property type="entry name" value="P-loop containing nucleoside triphosphate hydrolases"/>
    <property type="match status" value="2"/>
</dbReference>
<organism evidence="15 16">
    <name type="scientific">Gordonia humi</name>
    <dbReference type="NCBI Taxonomy" id="686429"/>
    <lineage>
        <taxon>Bacteria</taxon>
        <taxon>Bacillati</taxon>
        <taxon>Actinomycetota</taxon>
        <taxon>Actinomycetes</taxon>
        <taxon>Mycobacteriales</taxon>
        <taxon>Gordoniaceae</taxon>
        <taxon>Gordonia</taxon>
    </lineage>
</organism>
<dbReference type="Proteomes" id="UP000551501">
    <property type="component" value="Unassembled WGS sequence"/>
</dbReference>
<dbReference type="Pfam" id="PF01583">
    <property type="entry name" value="APS_kinase"/>
    <property type="match status" value="1"/>
</dbReference>
<comment type="function">
    <text evidence="2">APS kinase catalyzes the synthesis of activated sulfate.</text>
</comment>
<dbReference type="InterPro" id="IPR027417">
    <property type="entry name" value="P-loop_NTPase"/>
</dbReference>
<dbReference type="InterPro" id="IPR059117">
    <property type="entry name" value="APS_kinase_dom"/>
</dbReference>
<evidence type="ECO:0000256" key="9">
    <source>
        <dbReference type="ARBA" id="ARBA00023134"/>
    </source>
</evidence>
<evidence type="ECO:0000256" key="13">
    <source>
        <dbReference type="HAMAP-Rule" id="MF_00065"/>
    </source>
</evidence>
<dbReference type="EC" id="2.7.7.4" evidence="12"/>
<dbReference type="InterPro" id="IPR044138">
    <property type="entry name" value="CysN_II"/>
</dbReference>
<keyword evidence="7 12" id="KW-0547">Nucleotide-binding</keyword>
<dbReference type="SUPFAM" id="SSF50447">
    <property type="entry name" value="Translation proteins"/>
    <property type="match status" value="1"/>
</dbReference>
<dbReference type="NCBIfam" id="NF003013">
    <property type="entry name" value="PRK03846.1"/>
    <property type="match status" value="1"/>
</dbReference>
<evidence type="ECO:0000256" key="11">
    <source>
        <dbReference type="ARBA" id="ARBA00049370"/>
    </source>
</evidence>
<comment type="caution">
    <text evidence="12">Lacks conserved residue(s) required for the propagation of feature annotation.</text>
</comment>
<dbReference type="InterPro" id="IPR044139">
    <property type="entry name" value="CysN_NoDQ_III"/>
</dbReference>
<sequence length="621" mass="67830">MSAPTITENTRTDLLRIATAGSVDDGKSTLIGRLLYDSKSIFTDQLEAIERTSAQRGDSTADLALLTDGLRAEREQGITIDVAYRYFSTPERKFIIADSPGHVQYTRNMVTGASTADLAIILVDARKGVLEQTRRHAFLSSLLGIPHLTVCVNKMDLVDYSQDRYDEIVDEFTAFAAKLNVSDVSFIPISALRGDNVVERSEPMDWYSGRSLLGHLEAVHIASDKNLIDARFPVQYVIRPQRGDGLDHRAFAGTVAGGGLTVGDKVVALPGGFGTEVTRIWGPGGTELAEASAGQAVSISLADEIDIVRGDMIVRPGNRPHVGRDLDAMVCWFSESRSVSVGDTFLMLCGTRETRVSVSGLNYRLDVNTLHRDADADELELNEIGRLTLHAQRPMMFDEYRRNRATGSFILIDEATNATVGAGMIGAPVAHDSNVVWQETKVTREHRAYRGATIWLTGLSGSGKSTIATELERRLVAEGRPAYMLDGDNLRHGLNADLGFSDDDRRENIRRTAEVAALFADSGAVSLVSLISPFAAERQRAREIHEARGLTFVEIFVDTPLDDCESRDPKGLYAKARAGQIAQFTGIDSPYERPITPEIVIRPSDGPPAEIAELIIARLGM</sequence>
<feature type="binding site" evidence="12">
    <location>
        <begin position="153"/>
        <end position="156"/>
    </location>
    <ligand>
        <name>GTP</name>
        <dbReference type="ChEBI" id="CHEBI:37565"/>
    </ligand>
</feature>
<dbReference type="UniPathway" id="UPA00140">
    <property type="reaction ID" value="UER00204"/>
</dbReference>
<comment type="similarity">
    <text evidence="12">Belongs to the TRAFAC class translation factor GTPase superfamily. Classic translation factor GTPase family. CysN/NodQ subfamily.</text>
</comment>
<feature type="active site" description="Phosphoserine intermediate" evidence="13">
    <location>
        <position position="532"/>
    </location>
</feature>
<dbReference type="CDD" id="cd02027">
    <property type="entry name" value="APSK"/>
    <property type="match status" value="1"/>
</dbReference>
<dbReference type="GO" id="GO:0005525">
    <property type="term" value="F:GTP binding"/>
    <property type="evidence" value="ECO:0007669"/>
    <property type="project" value="UniProtKB-UniRule"/>
</dbReference>
<dbReference type="GO" id="GO:0003924">
    <property type="term" value="F:GTPase activity"/>
    <property type="evidence" value="ECO:0007669"/>
    <property type="project" value="InterPro"/>
</dbReference>
<dbReference type="InterPro" id="IPR009001">
    <property type="entry name" value="Transl_elong_EF1A/Init_IF2_C"/>
</dbReference>
<protein>
    <recommendedName>
        <fullName evidence="12 13">Multifunctional fusion protein</fullName>
    </recommendedName>
    <domain>
        <recommendedName>
            <fullName evidence="12">Sulfate adenylyltransferase subunit 1</fullName>
            <ecNumber evidence="12">2.7.7.4</ecNumber>
        </recommendedName>
        <alternativeName>
            <fullName evidence="12">ATP-sulfurylase large subunit</fullName>
        </alternativeName>
        <alternativeName>
            <fullName evidence="12">Sulfate adenylate transferase</fullName>
            <shortName evidence="12">SAT</shortName>
        </alternativeName>
    </domain>
    <domain>
        <recommendedName>
            <fullName evidence="13">Adenylyl-sulfate kinase</fullName>
            <ecNumber evidence="13">2.7.1.25</ecNumber>
        </recommendedName>
        <alternativeName>
            <fullName evidence="13">APS kinase</fullName>
        </alternativeName>
        <alternativeName>
            <fullName evidence="13">ATP adenosine-5'-phosphosulfate 3'-phosphotransferase</fullName>
        </alternativeName>
        <alternativeName>
            <fullName evidence="13">Adenosine-5'-phosphosulfate kinase</fullName>
        </alternativeName>
    </domain>
</protein>
<dbReference type="GO" id="GO:0005524">
    <property type="term" value="F:ATP binding"/>
    <property type="evidence" value="ECO:0007669"/>
    <property type="project" value="UniProtKB-UniRule"/>
</dbReference>
<dbReference type="GO" id="GO:0000103">
    <property type="term" value="P:sulfate assimilation"/>
    <property type="evidence" value="ECO:0007669"/>
    <property type="project" value="UniProtKB-UniRule"/>
</dbReference>
<evidence type="ECO:0000256" key="6">
    <source>
        <dbReference type="ARBA" id="ARBA00022695"/>
    </source>
</evidence>
<dbReference type="GO" id="GO:0004020">
    <property type="term" value="F:adenylylsulfate kinase activity"/>
    <property type="evidence" value="ECO:0007669"/>
    <property type="project" value="UniProtKB-UniRule"/>
</dbReference>
<evidence type="ECO:0000256" key="5">
    <source>
        <dbReference type="ARBA" id="ARBA00022679"/>
    </source>
</evidence>
<evidence type="ECO:0000256" key="10">
    <source>
        <dbReference type="ARBA" id="ARBA00023268"/>
    </source>
</evidence>
<reference evidence="15 16" key="1">
    <citation type="submission" date="2020-08" db="EMBL/GenBank/DDBJ databases">
        <title>Sequencing the genomes of 1000 actinobacteria strains.</title>
        <authorList>
            <person name="Klenk H.-P."/>
        </authorList>
    </citation>
    <scope>NUCLEOTIDE SEQUENCE [LARGE SCALE GENOMIC DNA]</scope>
    <source>
        <strain evidence="15 16">DSM 45298</strain>
    </source>
</reference>
<feature type="binding site" evidence="13">
    <location>
        <begin position="458"/>
        <end position="465"/>
    </location>
    <ligand>
        <name>ATP</name>
        <dbReference type="ChEBI" id="CHEBI:30616"/>
    </ligand>
</feature>
<comment type="pathway">
    <text evidence="12">Sulfur metabolism; hydrogen sulfide biosynthesis; sulfite from sulfate: step 1/3.</text>
</comment>
<evidence type="ECO:0000256" key="3">
    <source>
        <dbReference type="ARBA" id="ARBA00005438"/>
    </source>
</evidence>
<dbReference type="FunFam" id="3.40.50.300:FF:000119">
    <property type="entry name" value="Sulfate adenylyltransferase subunit 1"/>
    <property type="match status" value="1"/>
</dbReference>
<dbReference type="Pfam" id="PF22594">
    <property type="entry name" value="GTP-eEF1A_C"/>
    <property type="match status" value="1"/>
</dbReference>
<dbReference type="HAMAP" id="MF_00062">
    <property type="entry name" value="Sulf_adenylyltr_sub1"/>
    <property type="match status" value="1"/>
</dbReference>
<keyword evidence="5 12" id="KW-0808">Transferase</keyword>
<comment type="function">
    <text evidence="13">Catalyzes the synthesis of activated sulfate.</text>
</comment>
<evidence type="ECO:0000256" key="7">
    <source>
        <dbReference type="ARBA" id="ARBA00022741"/>
    </source>
</evidence>
<dbReference type="GO" id="GO:0070814">
    <property type="term" value="P:hydrogen sulfide biosynthetic process"/>
    <property type="evidence" value="ECO:0007669"/>
    <property type="project" value="UniProtKB-UniRule"/>
</dbReference>
<name>A0A840EY91_9ACTN</name>
<comment type="function">
    <text evidence="12">With CysD forms the ATP sulfurylase (ATPS) that catalyzes the adenylation of sulfate producing adenosine 5'-phosphosulfate (APS) and diphosphate, the first enzymatic step in sulfur assimilation pathway. APS synthesis involves the formation of a high-energy phosphoric-sulfuric acid anhydride bond driven by GTP hydrolysis by CysN coupled to ATP hydrolysis by CysD.</text>
</comment>
<keyword evidence="6 12" id="KW-0548">Nucleotidyltransferase</keyword>
<dbReference type="Gene3D" id="2.40.30.10">
    <property type="entry name" value="Translation factors"/>
    <property type="match status" value="2"/>
</dbReference>
<dbReference type="InterPro" id="IPR011779">
    <property type="entry name" value="SO4_adenylTrfase_lsu"/>
</dbReference>